<accession>A0AAN6Q3E5</accession>
<feature type="compositionally biased region" description="Basic and acidic residues" evidence="1">
    <location>
        <begin position="230"/>
        <end position="241"/>
    </location>
</feature>
<feature type="compositionally biased region" description="Polar residues" evidence="1">
    <location>
        <begin position="941"/>
        <end position="951"/>
    </location>
</feature>
<reference evidence="2" key="1">
    <citation type="journal article" date="2023" name="Mol. Phylogenet. Evol.">
        <title>Genome-scale phylogeny and comparative genomics of the fungal order Sordariales.</title>
        <authorList>
            <person name="Hensen N."/>
            <person name="Bonometti L."/>
            <person name="Westerberg I."/>
            <person name="Brannstrom I.O."/>
            <person name="Guillou S."/>
            <person name="Cros-Aarteil S."/>
            <person name="Calhoun S."/>
            <person name="Haridas S."/>
            <person name="Kuo A."/>
            <person name="Mondo S."/>
            <person name="Pangilinan J."/>
            <person name="Riley R."/>
            <person name="LaButti K."/>
            <person name="Andreopoulos B."/>
            <person name="Lipzen A."/>
            <person name="Chen C."/>
            <person name="Yan M."/>
            <person name="Daum C."/>
            <person name="Ng V."/>
            <person name="Clum A."/>
            <person name="Steindorff A."/>
            <person name="Ohm R.A."/>
            <person name="Martin F."/>
            <person name="Silar P."/>
            <person name="Natvig D.O."/>
            <person name="Lalanne C."/>
            <person name="Gautier V."/>
            <person name="Ament-Velasquez S.L."/>
            <person name="Kruys A."/>
            <person name="Hutchinson M.I."/>
            <person name="Powell A.J."/>
            <person name="Barry K."/>
            <person name="Miller A.N."/>
            <person name="Grigoriev I.V."/>
            <person name="Debuchy R."/>
            <person name="Gladieux P."/>
            <person name="Hiltunen Thoren M."/>
            <person name="Johannesson H."/>
        </authorList>
    </citation>
    <scope>NUCLEOTIDE SEQUENCE</scope>
    <source>
        <strain evidence="2">CBS 757.83</strain>
    </source>
</reference>
<feature type="compositionally biased region" description="Basic and acidic residues" evidence="1">
    <location>
        <begin position="912"/>
        <end position="921"/>
    </location>
</feature>
<feature type="region of interest" description="Disordered" evidence="1">
    <location>
        <begin position="776"/>
        <end position="962"/>
    </location>
</feature>
<reference evidence="2" key="2">
    <citation type="submission" date="2023-05" db="EMBL/GenBank/DDBJ databases">
        <authorList>
            <consortium name="Lawrence Berkeley National Laboratory"/>
            <person name="Steindorff A."/>
            <person name="Hensen N."/>
            <person name="Bonometti L."/>
            <person name="Westerberg I."/>
            <person name="Brannstrom I.O."/>
            <person name="Guillou S."/>
            <person name="Cros-Aarteil S."/>
            <person name="Calhoun S."/>
            <person name="Haridas S."/>
            <person name="Kuo A."/>
            <person name="Mondo S."/>
            <person name="Pangilinan J."/>
            <person name="Riley R."/>
            <person name="Labutti K."/>
            <person name="Andreopoulos B."/>
            <person name="Lipzen A."/>
            <person name="Chen C."/>
            <person name="Yanf M."/>
            <person name="Daum C."/>
            <person name="Ng V."/>
            <person name="Clum A."/>
            <person name="Ohm R."/>
            <person name="Martin F."/>
            <person name="Silar P."/>
            <person name="Natvig D."/>
            <person name="Lalanne C."/>
            <person name="Gautier V."/>
            <person name="Ament-Velasquez S.L."/>
            <person name="Kruys A."/>
            <person name="Hutchinson M.I."/>
            <person name="Powell A.J."/>
            <person name="Barry K."/>
            <person name="Miller A.N."/>
            <person name="Grigoriev I.V."/>
            <person name="Debuchy R."/>
            <person name="Gladieux P."/>
            <person name="Thoren M.H."/>
            <person name="Johannesson H."/>
        </authorList>
    </citation>
    <scope>NUCLEOTIDE SEQUENCE</scope>
    <source>
        <strain evidence="2">CBS 757.83</strain>
    </source>
</reference>
<feature type="compositionally biased region" description="Basic and acidic residues" evidence="1">
    <location>
        <begin position="588"/>
        <end position="600"/>
    </location>
</feature>
<feature type="compositionally biased region" description="Basic and acidic residues" evidence="1">
    <location>
        <begin position="709"/>
        <end position="723"/>
    </location>
</feature>
<dbReference type="EMBL" id="MU863630">
    <property type="protein sequence ID" value="KAK4102798.1"/>
    <property type="molecule type" value="Genomic_DNA"/>
</dbReference>
<feature type="compositionally biased region" description="Basic and acidic residues" evidence="1">
    <location>
        <begin position="464"/>
        <end position="474"/>
    </location>
</feature>
<feature type="compositionally biased region" description="Pro residues" evidence="1">
    <location>
        <begin position="65"/>
        <end position="74"/>
    </location>
</feature>
<evidence type="ECO:0000313" key="3">
    <source>
        <dbReference type="Proteomes" id="UP001305647"/>
    </source>
</evidence>
<protein>
    <submittedName>
        <fullName evidence="2">Uncharacterized protein</fullName>
    </submittedName>
</protein>
<dbReference type="AlphaFoldDB" id="A0AAN6Q3E5"/>
<feature type="compositionally biased region" description="Acidic residues" evidence="1">
    <location>
        <begin position="48"/>
        <end position="57"/>
    </location>
</feature>
<feature type="compositionally biased region" description="Pro residues" evidence="1">
    <location>
        <begin position="161"/>
        <end position="171"/>
    </location>
</feature>
<keyword evidence="3" id="KW-1185">Reference proteome</keyword>
<proteinExistence type="predicted"/>
<feature type="compositionally biased region" description="Basic and acidic residues" evidence="1">
    <location>
        <begin position="646"/>
        <end position="661"/>
    </location>
</feature>
<feature type="compositionally biased region" description="Low complexity" evidence="1">
    <location>
        <begin position="205"/>
        <end position="216"/>
    </location>
</feature>
<feature type="compositionally biased region" description="Pro residues" evidence="1">
    <location>
        <begin position="116"/>
        <end position="125"/>
    </location>
</feature>
<feature type="compositionally biased region" description="Basic and acidic residues" evidence="1">
    <location>
        <begin position="429"/>
        <end position="440"/>
    </location>
</feature>
<feature type="compositionally biased region" description="Basic and acidic residues" evidence="1">
    <location>
        <begin position="838"/>
        <end position="863"/>
    </location>
</feature>
<comment type="caution">
    <text evidence="2">The sequence shown here is derived from an EMBL/GenBank/DDBJ whole genome shotgun (WGS) entry which is preliminary data.</text>
</comment>
<feature type="region of interest" description="Disordered" evidence="1">
    <location>
        <begin position="1"/>
        <end position="542"/>
    </location>
</feature>
<feature type="compositionally biased region" description="Polar residues" evidence="1">
    <location>
        <begin position="181"/>
        <end position="195"/>
    </location>
</feature>
<evidence type="ECO:0000256" key="1">
    <source>
        <dbReference type="SAM" id="MobiDB-lite"/>
    </source>
</evidence>
<dbReference type="Proteomes" id="UP001305647">
    <property type="component" value="Unassembled WGS sequence"/>
</dbReference>
<gene>
    <name evidence="2" type="ORF">N658DRAFT_422441</name>
</gene>
<feature type="compositionally biased region" description="Low complexity" evidence="1">
    <location>
        <begin position="813"/>
        <end position="829"/>
    </location>
</feature>
<feature type="compositionally biased region" description="Polar residues" evidence="1">
    <location>
        <begin position="23"/>
        <end position="33"/>
    </location>
</feature>
<sequence length="1150" mass="120900">MDGSYGNVFPTNRGISPGAPAPSGNQYKVNVSRQKTKKWANFKPQNYDGDDWGDDYDESAHEPEPLPLPKPLGPRQPAAHSPTTRPFPSVGSPPSRTHNEQYAAPASAWPGQSPIVPGPPPPMASEPPRRVTEPFEASPHSAQGHFQPRYPPDATRASPSPNSPHPLPSQLPPREDDVVNTLESTRQSGPGPQTSDDSKPWLDTRSASPRSAAAPPVSLDKPLPLIRPADLYKRMGDERLKGRPPNESGPSAAANDGAWTGESPLSEIQPQGDIGNHPIGLPATEDFSGRALQPATSLASIPERQSEYGIESLLASYGGEGHEAGPIPSEEHKTSAESQKSVQPLSLEHLRRSSTSPQLPDLTRMSGFGEDLFSSSLFPPPGLRSPISGSMQLPTLGEDMAESSKPATAEAQAPAQSSSLATAQGMAEDTARDANLHPEKGASQPASSVSGGADHAMFLPPNESSKDQRAELPSHKVAAQPILENPEQQIPAESAEREPAWRNEATRPHMPGNWVTENPTTPPNAPAPSGTRPHMPGNWVTETPSTLSEVVASQITSAAHEEPGKASVAEGVSDVDARPELASIQAPDFRKSDHEVRVASDDGVVNNPDFVTVNPASSPTPPPLGKASPSLDTQFDMGSRNSPTEMVDRKASPASENHDGDASSPILTSSTTEKAEIHPTAPLNPRRGTPDNNDTKQLVLPPQPLSNDPTRDAESPSVVKDSDKLSEEIMKSLSPVQSGSGFLEVAEGSTAAYPAAAAEPTRESSYLGDVYGDYWATPEDKVEPSLPKHVRAADTGKAGLNPLPSPVKESAEGPAVAPGLAGSSSSSAPTEVTPVKLSDGHLESSGRASELQKRFSWDVRPEEPASPTASPPPTEQLAELGSGAEDLSPLAAKLGVAESETSQPSPGLDVVKPADELRAESAPEFNPVGAPAPTAVPDRLTQPSPSVSDMTEAQGEAKGQSLAEEKIALRELPQASSPPPPLELHPAFARVPESRLAEASSAPSPKNIVGFRDIMEMPLPAERIKLYSETRSQFAAVDTGLEEWLKEMVARYPEHVSALLLSQGTAAAMASHAQHSGQQAGPLPASLAAGQGLRVPGHLHMPQLQHGLSGLGHSSNQVGTKSKELLMAAGKAGKGLFSKGRNKLRGAGNA</sequence>
<evidence type="ECO:0000313" key="2">
    <source>
        <dbReference type="EMBL" id="KAK4102798.1"/>
    </source>
</evidence>
<feature type="region of interest" description="Disordered" evidence="1">
    <location>
        <begin position="556"/>
        <end position="723"/>
    </location>
</feature>
<organism evidence="2 3">
    <name type="scientific">Parathielavia hyrcaniae</name>
    <dbReference type="NCBI Taxonomy" id="113614"/>
    <lineage>
        <taxon>Eukaryota</taxon>
        <taxon>Fungi</taxon>
        <taxon>Dikarya</taxon>
        <taxon>Ascomycota</taxon>
        <taxon>Pezizomycotina</taxon>
        <taxon>Sordariomycetes</taxon>
        <taxon>Sordariomycetidae</taxon>
        <taxon>Sordariales</taxon>
        <taxon>Chaetomiaceae</taxon>
        <taxon>Parathielavia</taxon>
    </lineage>
</organism>
<feature type="compositionally biased region" description="Basic and acidic residues" evidence="1">
    <location>
        <begin position="494"/>
        <end position="507"/>
    </location>
</feature>
<feature type="compositionally biased region" description="Polar residues" evidence="1">
    <location>
        <begin position="81"/>
        <end position="96"/>
    </location>
</feature>
<name>A0AAN6Q3E5_9PEZI</name>